<dbReference type="InterPro" id="IPR013762">
    <property type="entry name" value="Integrase-like_cat_sf"/>
</dbReference>
<evidence type="ECO:0000313" key="6">
    <source>
        <dbReference type="Proteomes" id="UP000190657"/>
    </source>
</evidence>
<evidence type="ECO:0000256" key="2">
    <source>
        <dbReference type="ARBA" id="ARBA00023125"/>
    </source>
</evidence>
<dbReference type="PANTHER" id="PTHR30349:SF64">
    <property type="entry name" value="PROPHAGE INTEGRASE INTD-RELATED"/>
    <property type="match status" value="1"/>
</dbReference>
<proteinExistence type="inferred from homology"/>
<keyword evidence="2" id="KW-0238">DNA-binding</keyword>
<dbReference type="SUPFAM" id="SSF56349">
    <property type="entry name" value="DNA breaking-rejoining enzymes"/>
    <property type="match status" value="1"/>
</dbReference>
<dbReference type="Pfam" id="PF00589">
    <property type="entry name" value="Phage_integrase"/>
    <property type="match status" value="1"/>
</dbReference>
<keyword evidence="3" id="KW-0233">DNA recombination</keyword>
<evidence type="ECO:0000256" key="1">
    <source>
        <dbReference type="ARBA" id="ARBA00008857"/>
    </source>
</evidence>
<evidence type="ECO:0000256" key="3">
    <source>
        <dbReference type="ARBA" id="ARBA00023172"/>
    </source>
</evidence>
<protein>
    <submittedName>
        <fullName evidence="5">Site-specific recombinase XerD</fullName>
    </submittedName>
</protein>
<dbReference type="GO" id="GO:0015074">
    <property type="term" value="P:DNA integration"/>
    <property type="evidence" value="ECO:0007669"/>
    <property type="project" value="InterPro"/>
</dbReference>
<dbReference type="RefSeq" id="WP_078769128.1">
    <property type="nucleotide sequence ID" value="NZ_FUWW01000036.1"/>
</dbReference>
<dbReference type="CDD" id="cd01189">
    <property type="entry name" value="INT_ICEBs1_C_like"/>
    <property type="match status" value="1"/>
</dbReference>
<dbReference type="InterPro" id="IPR011010">
    <property type="entry name" value="DNA_brk_join_enz"/>
</dbReference>
<evidence type="ECO:0000259" key="4">
    <source>
        <dbReference type="PROSITE" id="PS51898"/>
    </source>
</evidence>
<dbReference type="InterPro" id="IPR050090">
    <property type="entry name" value="Tyrosine_recombinase_XerCD"/>
</dbReference>
<reference evidence="5 6" key="1">
    <citation type="submission" date="2017-02" db="EMBL/GenBank/DDBJ databases">
        <authorList>
            <person name="Peterson S.W."/>
        </authorList>
    </citation>
    <scope>NUCLEOTIDE SEQUENCE [LARGE SCALE GENOMIC DNA]</scope>
    <source>
        <strain evidence="5 6">ATCC 51222</strain>
    </source>
</reference>
<organism evidence="5 6">
    <name type="scientific">Eubacterium coprostanoligenes</name>
    <dbReference type="NCBI Taxonomy" id="290054"/>
    <lineage>
        <taxon>Bacteria</taxon>
        <taxon>Bacillati</taxon>
        <taxon>Bacillota</taxon>
        <taxon>Clostridia</taxon>
        <taxon>Eubacteriales</taxon>
        <taxon>Eubacteriaceae</taxon>
        <taxon>Eubacterium</taxon>
    </lineage>
</organism>
<dbReference type="Gene3D" id="1.10.443.10">
    <property type="entry name" value="Intergrase catalytic core"/>
    <property type="match status" value="1"/>
</dbReference>
<gene>
    <name evidence="5" type="ORF">SAMN02745114_01718</name>
</gene>
<accession>A0A1T4NXK0</accession>
<dbReference type="InterPro" id="IPR002104">
    <property type="entry name" value="Integrase_catalytic"/>
</dbReference>
<dbReference type="Gene3D" id="1.10.150.130">
    <property type="match status" value="1"/>
</dbReference>
<dbReference type="GO" id="GO:0006310">
    <property type="term" value="P:DNA recombination"/>
    <property type="evidence" value="ECO:0007669"/>
    <property type="project" value="UniProtKB-KW"/>
</dbReference>
<feature type="domain" description="Tyr recombinase" evidence="4">
    <location>
        <begin position="105"/>
        <end position="299"/>
    </location>
</feature>
<dbReference type="Proteomes" id="UP000190657">
    <property type="component" value="Unassembled WGS sequence"/>
</dbReference>
<dbReference type="PANTHER" id="PTHR30349">
    <property type="entry name" value="PHAGE INTEGRASE-RELATED"/>
    <property type="match status" value="1"/>
</dbReference>
<dbReference type="PROSITE" id="PS51898">
    <property type="entry name" value="TYR_RECOMBINASE"/>
    <property type="match status" value="1"/>
</dbReference>
<comment type="similarity">
    <text evidence="1">Belongs to the 'phage' integrase family.</text>
</comment>
<dbReference type="AlphaFoldDB" id="A0A1T4NXK0"/>
<evidence type="ECO:0000313" key="5">
    <source>
        <dbReference type="EMBL" id="SJZ83776.1"/>
    </source>
</evidence>
<dbReference type="OrthoDB" id="111144at2"/>
<dbReference type="InterPro" id="IPR010998">
    <property type="entry name" value="Integrase_recombinase_N"/>
</dbReference>
<dbReference type="EMBL" id="FUWW01000036">
    <property type="protein sequence ID" value="SJZ83776.1"/>
    <property type="molecule type" value="Genomic_DNA"/>
</dbReference>
<sequence length="307" mass="35411">MDNSFENVSLLWLEHNRFYWKESTYTKYIFITKNISKIFCDCMIEEINSKRIQQTVNNILLCNLMSVTTVKTYVSVINNVLAFAYDNDYDCVDHIKIILPKQQKSELKILTQKEQKALTTFLTKNIDLTKLGVLFALYTGVRCGELCALKWGDIDLYNGFVSINKTMQRVQCTDETGKTKIIITPPKTPNSNRIIPLPKFLISILKSFNPNNENSYLLTGSDEKFIEPRQAQNIFNRCLSDCKISKINFHALRHSFATRCIELGMDYKTLSEILGHASVSTTMNLYVHSSQEQKRKQMNKLNSLVKI</sequence>
<keyword evidence="6" id="KW-1185">Reference proteome</keyword>
<dbReference type="STRING" id="290054.SAMN02745114_01718"/>
<name>A0A1T4NXK0_9FIRM</name>
<dbReference type="GO" id="GO:0003677">
    <property type="term" value="F:DNA binding"/>
    <property type="evidence" value="ECO:0007669"/>
    <property type="project" value="UniProtKB-KW"/>
</dbReference>